<feature type="region of interest" description="Disordered" evidence="3">
    <location>
        <begin position="183"/>
        <end position="202"/>
    </location>
</feature>
<dbReference type="InterPro" id="IPR030030">
    <property type="entry name" value="Sav"/>
</dbReference>
<evidence type="ECO:0000256" key="2">
    <source>
        <dbReference type="ARBA" id="ARBA00022737"/>
    </source>
</evidence>
<protein>
    <submittedName>
        <fullName evidence="6">Salvador-like protein 1</fullName>
    </submittedName>
</protein>
<dbReference type="EMBL" id="BMAT01007789">
    <property type="protein sequence ID" value="GFR71419.1"/>
    <property type="molecule type" value="Genomic_DNA"/>
</dbReference>
<dbReference type="Pfam" id="PF00397">
    <property type="entry name" value="WW"/>
    <property type="match status" value="2"/>
</dbReference>
<feature type="domain" description="WW" evidence="4">
    <location>
        <begin position="454"/>
        <end position="487"/>
    </location>
</feature>
<dbReference type="InterPro" id="IPR011524">
    <property type="entry name" value="SARAH_dom"/>
</dbReference>
<dbReference type="InterPro" id="IPR001202">
    <property type="entry name" value="WW_dom"/>
</dbReference>
<feature type="region of interest" description="Disordered" evidence="3">
    <location>
        <begin position="303"/>
        <end position="326"/>
    </location>
</feature>
<dbReference type="GO" id="GO:0006915">
    <property type="term" value="P:apoptotic process"/>
    <property type="evidence" value="ECO:0007669"/>
    <property type="project" value="InterPro"/>
</dbReference>
<evidence type="ECO:0000259" key="4">
    <source>
        <dbReference type="PROSITE" id="PS50020"/>
    </source>
</evidence>
<evidence type="ECO:0000259" key="5">
    <source>
        <dbReference type="PROSITE" id="PS50951"/>
    </source>
</evidence>
<keyword evidence="1" id="KW-0597">Phosphoprotein</keyword>
<feature type="compositionally biased region" description="Low complexity" evidence="3">
    <location>
        <begin position="613"/>
        <end position="632"/>
    </location>
</feature>
<organism evidence="6 7">
    <name type="scientific">Elysia marginata</name>
    <dbReference type="NCBI Taxonomy" id="1093978"/>
    <lineage>
        <taxon>Eukaryota</taxon>
        <taxon>Metazoa</taxon>
        <taxon>Spiralia</taxon>
        <taxon>Lophotrochozoa</taxon>
        <taxon>Mollusca</taxon>
        <taxon>Gastropoda</taxon>
        <taxon>Heterobranchia</taxon>
        <taxon>Euthyneura</taxon>
        <taxon>Panpulmonata</taxon>
        <taxon>Sacoglossa</taxon>
        <taxon>Placobranchoidea</taxon>
        <taxon>Plakobranchidae</taxon>
        <taxon>Elysia</taxon>
    </lineage>
</organism>
<proteinExistence type="predicted"/>
<sequence>MMDKRRLAKKKESGLNEGVAGRYMKRETPPLLRNYHTPARQGTTFQRLGRNAKVPASYIPQAQAMPSSLSHPSALPQAMLVPRPSVVGQAGVLSQQQDVSVFSDLDKYYVGNQPTPRTQGQLVRPFQHQGQEPLSLAGYRHDKPLTHQYLQYQQQQDLPSSQYQRAVSSAQLFYPPASIQQPNNNIYSFPPNSSSPSTSVSTPSAHLVQNFQKLRMTSSPVTRTDITSTVSQSFGVAYSQPVDGSGMKVVSSVPRPLLQSSQVYHGARNVAGVTGNSYLESQHHLLHTGGPVFARSPADSVVNSREEHRPEHTPQAPLSVIREDDTPEAKPYLKYTGANSENNNESYMSQQQSDENYQIAQYHEEIRSHYAQQNPGGNLLGKGMFGVVASDLSDLKTSSTGSSVNSSGTGSYLSEEESLPLPSGWSVDWTVRGRKYYIDHNTQATHWSHPLKKESLPADWERIESKERGVYYYNHVTRTAQYHHPCSNVQGMVLSYGGSVVPEKIPAHLEMRQSKQLVPANPYLNTEIPEWLVVFSKAPHEHDHKLKWELFTLKELENFAGLLIRLHKQDLEHIVMSYERYRIALTREMERRKLDKQQQQQQPPLAITNVQSQPGLVQQQQQTSQSQPTQVQINSQMPAYSQQVQPQVQVTSPQQPTFLSQNSQQQMQQQQHSNHSNLLQQQQTPQLQQQNQQQQQQQHLLLTQTIETKV</sequence>
<feature type="domain" description="SARAH" evidence="5">
    <location>
        <begin position="545"/>
        <end position="592"/>
    </location>
</feature>
<dbReference type="GO" id="GO:0060090">
    <property type="term" value="F:molecular adaptor activity"/>
    <property type="evidence" value="ECO:0007669"/>
    <property type="project" value="InterPro"/>
</dbReference>
<dbReference type="SUPFAM" id="SSF51045">
    <property type="entry name" value="WW domain"/>
    <property type="match status" value="2"/>
</dbReference>
<evidence type="ECO:0000313" key="7">
    <source>
        <dbReference type="Proteomes" id="UP000762676"/>
    </source>
</evidence>
<dbReference type="PROSITE" id="PS50020">
    <property type="entry name" value="WW_DOMAIN_2"/>
    <property type="match status" value="2"/>
</dbReference>
<feature type="compositionally biased region" description="Low complexity" evidence="3">
    <location>
        <begin position="397"/>
        <end position="411"/>
    </location>
</feature>
<keyword evidence="2" id="KW-0677">Repeat</keyword>
<dbReference type="InterPro" id="IPR036020">
    <property type="entry name" value="WW_dom_sf"/>
</dbReference>
<dbReference type="PANTHER" id="PTHR47522">
    <property type="entry name" value="SALVADOR FAMILY WW DOMAIN-CONTAINING PROTEIN 1"/>
    <property type="match status" value="1"/>
</dbReference>
<dbReference type="GO" id="GO:0008285">
    <property type="term" value="P:negative regulation of cell population proliferation"/>
    <property type="evidence" value="ECO:0007669"/>
    <property type="project" value="TreeGrafter"/>
</dbReference>
<evidence type="ECO:0000256" key="3">
    <source>
        <dbReference type="SAM" id="MobiDB-lite"/>
    </source>
</evidence>
<comment type="caution">
    <text evidence="6">The sequence shown here is derived from an EMBL/GenBank/DDBJ whole genome shotgun (WGS) entry which is preliminary data.</text>
</comment>
<evidence type="ECO:0000313" key="6">
    <source>
        <dbReference type="EMBL" id="GFR71419.1"/>
    </source>
</evidence>
<reference evidence="6 7" key="1">
    <citation type="journal article" date="2021" name="Elife">
        <title>Chloroplast acquisition without the gene transfer in kleptoplastic sea slugs, Plakobranchus ocellatus.</title>
        <authorList>
            <person name="Maeda T."/>
            <person name="Takahashi S."/>
            <person name="Yoshida T."/>
            <person name="Shimamura S."/>
            <person name="Takaki Y."/>
            <person name="Nagai Y."/>
            <person name="Toyoda A."/>
            <person name="Suzuki Y."/>
            <person name="Arimoto A."/>
            <person name="Ishii H."/>
            <person name="Satoh N."/>
            <person name="Nishiyama T."/>
            <person name="Hasebe M."/>
            <person name="Maruyama T."/>
            <person name="Minagawa J."/>
            <person name="Obokata J."/>
            <person name="Shigenobu S."/>
        </authorList>
    </citation>
    <scope>NUCLEOTIDE SEQUENCE [LARGE SCALE GENOMIC DNA]</scope>
</reference>
<dbReference type="Gene3D" id="2.20.70.10">
    <property type="match status" value="2"/>
</dbReference>
<dbReference type="GO" id="GO:0035329">
    <property type="term" value="P:hippo signaling"/>
    <property type="evidence" value="ECO:0007669"/>
    <property type="project" value="InterPro"/>
</dbReference>
<dbReference type="FunFam" id="2.20.70.10:FF:000035">
    <property type="entry name" value="Salvador homolog 1 (Drosophila)"/>
    <property type="match status" value="1"/>
</dbReference>
<feature type="domain" description="WW" evidence="4">
    <location>
        <begin position="419"/>
        <end position="452"/>
    </location>
</feature>
<feature type="region of interest" description="Disordered" evidence="3">
    <location>
        <begin position="613"/>
        <end position="686"/>
    </location>
</feature>
<dbReference type="Proteomes" id="UP000762676">
    <property type="component" value="Unassembled WGS sequence"/>
</dbReference>
<accession>A0AAV4FED6</accession>
<feature type="region of interest" description="Disordered" evidence="3">
    <location>
        <begin position="396"/>
        <end position="415"/>
    </location>
</feature>
<gene>
    <name evidence="6" type="ORF">ElyMa_003812600</name>
</gene>
<dbReference type="GO" id="GO:0005829">
    <property type="term" value="C:cytosol"/>
    <property type="evidence" value="ECO:0007669"/>
    <property type="project" value="TreeGrafter"/>
</dbReference>
<keyword evidence="7" id="KW-1185">Reference proteome</keyword>
<dbReference type="CDD" id="cd00201">
    <property type="entry name" value="WW"/>
    <property type="match status" value="2"/>
</dbReference>
<evidence type="ECO:0000256" key="1">
    <source>
        <dbReference type="ARBA" id="ARBA00022553"/>
    </source>
</evidence>
<dbReference type="PANTHER" id="PTHR47522:SF2">
    <property type="entry name" value="PROTEIN SALVADOR HOMOLOG 1"/>
    <property type="match status" value="1"/>
</dbReference>
<dbReference type="SMART" id="SM00456">
    <property type="entry name" value="WW"/>
    <property type="match status" value="2"/>
</dbReference>
<feature type="compositionally biased region" description="Low complexity" evidence="3">
    <location>
        <begin position="641"/>
        <end position="686"/>
    </location>
</feature>
<dbReference type="AlphaFoldDB" id="A0AAV4FED6"/>
<dbReference type="PROSITE" id="PS50951">
    <property type="entry name" value="SARAH"/>
    <property type="match status" value="1"/>
</dbReference>
<dbReference type="CDD" id="cd21433">
    <property type="entry name" value="SARAH_Sav"/>
    <property type="match status" value="1"/>
</dbReference>
<dbReference type="GO" id="GO:0043065">
    <property type="term" value="P:positive regulation of apoptotic process"/>
    <property type="evidence" value="ECO:0007669"/>
    <property type="project" value="TreeGrafter"/>
</dbReference>
<name>A0AAV4FED6_9GAST</name>